<evidence type="ECO:0000256" key="3">
    <source>
        <dbReference type="ARBA" id="ARBA00022475"/>
    </source>
</evidence>
<protein>
    <recommendedName>
        <fullName evidence="9">ABC transporter domain-containing protein</fullName>
    </recommendedName>
</protein>
<keyword evidence="7" id="KW-1278">Translocase</keyword>
<dbReference type="InterPro" id="IPR003439">
    <property type="entry name" value="ABC_transporter-like_ATP-bd"/>
</dbReference>
<reference evidence="10 11" key="1">
    <citation type="submission" date="2017-04" db="EMBL/GenBank/DDBJ databases">
        <title>Novel microbial lineages endemic to geothermal iron-oxide mats fill important gaps in the evolutionary history of Archaea.</title>
        <authorList>
            <person name="Jay Z.J."/>
            <person name="Beam J.P."/>
            <person name="Dlakic M."/>
            <person name="Rusch D.B."/>
            <person name="Kozubal M.A."/>
            <person name="Inskeep W.P."/>
        </authorList>
    </citation>
    <scope>NUCLEOTIDE SEQUENCE [LARGE SCALE GENOMIC DNA]</scope>
    <source>
        <strain evidence="10">OSP_D</strain>
    </source>
</reference>
<evidence type="ECO:0000256" key="8">
    <source>
        <dbReference type="ARBA" id="ARBA00023136"/>
    </source>
</evidence>
<dbReference type="CDD" id="cd03257">
    <property type="entry name" value="ABC_NikE_OppD_transporters"/>
    <property type="match status" value="1"/>
</dbReference>
<dbReference type="InterPro" id="IPR050388">
    <property type="entry name" value="ABC_Ni/Peptide_Import"/>
</dbReference>
<dbReference type="InterPro" id="IPR017871">
    <property type="entry name" value="ABC_transporter-like_CS"/>
</dbReference>
<evidence type="ECO:0000256" key="5">
    <source>
        <dbReference type="ARBA" id="ARBA00022741"/>
    </source>
</evidence>
<keyword evidence="5" id="KW-0547">Nucleotide-binding</keyword>
<keyword evidence="2" id="KW-0813">Transport</keyword>
<dbReference type="AlphaFoldDB" id="A0A2R6AWX0"/>
<dbReference type="PROSITE" id="PS00211">
    <property type="entry name" value="ABC_TRANSPORTER_1"/>
    <property type="match status" value="1"/>
</dbReference>
<proteinExistence type="predicted"/>
<evidence type="ECO:0000313" key="10">
    <source>
        <dbReference type="EMBL" id="PSN90847.1"/>
    </source>
</evidence>
<keyword evidence="4" id="KW-0997">Cell inner membrane</keyword>
<name>A0A2R6AWX0_9ARCH</name>
<evidence type="ECO:0000313" key="11">
    <source>
        <dbReference type="Proteomes" id="UP000240322"/>
    </source>
</evidence>
<dbReference type="SUPFAM" id="SSF52540">
    <property type="entry name" value="P-loop containing nucleoside triphosphate hydrolases"/>
    <property type="match status" value="1"/>
</dbReference>
<dbReference type="NCBIfam" id="TIGR01727">
    <property type="entry name" value="oligo_HPY"/>
    <property type="match status" value="1"/>
</dbReference>
<accession>A0A2R6AWX0</accession>
<evidence type="ECO:0000256" key="6">
    <source>
        <dbReference type="ARBA" id="ARBA00022840"/>
    </source>
</evidence>
<dbReference type="InterPro" id="IPR003593">
    <property type="entry name" value="AAA+_ATPase"/>
</dbReference>
<dbReference type="PANTHER" id="PTHR43297">
    <property type="entry name" value="OLIGOPEPTIDE TRANSPORT ATP-BINDING PROTEIN APPD"/>
    <property type="match status" value="1"/>
</dbReference>
<evidence type="ECO:0000256" key="7">
    <source>
        <dbReference type="ARBA" id="ARBA00022967"/>
    </source>
</evidence>
<comment type="subcellular location">
    <subcellularLocation>
        <location evidence="1">Cell membrane</location>
        <topology evidence="1">Peripheral membrane protein</topology>
    </subcellularLocation>
</comment>
<dbReference type="PANTHER" id="PTHR43297:SF14">
    <property type="entry name" value="ATPASE AAA-TYPE CORE DOMAIN-CONTAINING PROTEIN"/>
    <property type="match status" value="1"/>
</dbReference>
<dbReference type="GO" id="GO:0005886">
    <property type="term" value="C:plasma membrane"/>
    <property type="evidence" value="ECO:0007669"/>
    <property type="project" value="UniProtKB-SubCell"/>
</dbReference>
<dbReference type="GO" id="GO:0015833">
    <property type="term" value="P:peptide transport"/>
    <property type="evidence" value="ECO:0007669"/>
    <property type="project" value="InterPro"/>
</dbReference>
<dbReference type="Pfam" id="PF00005">
    <property type="entry name" value="ABC_tran"/>
    <property type="match status" value="1"/>
</dbReference>
<dbReference type="GO" id="GO:0016887">
    <property type="term" value="F:ATP hydrolysis activity"/>
    <property type="evidence" value="ECO:0007669"/>
    <property type="project" value="InterPro"/>
</dbReference>
<evidence type="ECO:0000259" key="9">
    <source>
        <dbReference type="PROSITE" id="PS50893"/>
    </source>
</evidence>
<keyword evidence="3" id="KW-1003">Cell membrane</keyword>
<dbReference type="FunFam" id="3.40.50.300:FF:000016">
    <property type="entry name" value="Oligopeptide ABC transporter ATP-binding component"/>
    <property type="match status" value="1"/>
</dbReference>
<evidence type="ECO:0000256" key="2">
    <source>
        <dbReference type="ARBA" id="ARBA00022448"/>
    </source>
</evidence>
<dbReference type="GO" id="GO:0005524">
    <property type="term" value="F:ATP binding"/>
    <property type="evidence" value="ECO:0007669"/>
    <property type="project" value="UniProtKB-KW"/>
</dbReference>
<dbReference type="SMART" id="SM00382">
    <property type="entry name" value="AAA"/>
    <property type="match status" value="1"/>
</dbReference>
<gene>
    <name evidence="10" type="ORF">B9Q03_05780</name>
</gene>
<dbReference type="Gene3D" id="3.40.50.300">
    <property type="entry name" value="P-loop containing nucleotide triphosphate hydrolases"/>
    <property type="match status" value="1"/>
</dbReference>
<dbReference type="InterPro" id="IPR013563">
    <property type="entry name" value="Oligopep_ABC_C"/>
</dbReference>
<organism evidence="10 11">
    <name type="scientific">Candidatus Marsarchaeota G2 archaeon OSP_D</name>
    <dbReference type="NCBI Taxonomy" id="1978157"/>
    <lineage>
        <taxon>Archaea</taxon>
        <taxon>Candidatus Marsarchaeota</taxon>
        <taxon>Candidatus Marsarchaeota group 2</taxon>
    </lineage>
</organism>
<sequence length="330" mass="36532">MLVSQTRAIGVEGLNVEFYTPRGALRAVNDVSFEVYEGESLGIVGESGSGKTTLASAIIRVLPSNARSWGRVTVYGKDLGSMSESQLNREVRWRVISYVPQASQNALDPLYRVGDQFVETVRAHTDMSEKQVLEKASELFKHVGVDPSKLNSYPWELSGGQKQRVMIALALLLSPKIVILDEPTTAMDTIIQAQILEMFRQLKQFERLTTIFISHDISVIANVADRVGVMYAGRLVEIGPVEDVFRRPLHPYTQGLLGSVPDIRRKDGSFGYIPGSPPDLVNPPSGCPFHPRCSYAVEICRKLMPPMELYAKDHYAACHVISSRKDLGLG</sequence>
<comment type="caution">
    <text evidence="10">The sequence shown here is derived from an EMBL/GenBank/DDBJ whole genome shotgun (WGS) entry which is preliminary data.</text>
</comment>
<evidence type="ECO:0000256" key="1">
    <source>
        <dbReference type="ARBA" id="ARBA00004202"/>
    </source>
</evidence>
<dbReference type="EMBL" id="NEXE01000044">
    <property type="protein sequence ID" value="PSN90847.1"/>
    <property type="molecule type" value="Genomic_DNA"/>
</dbReference>
<keyword evidence="6" id="KW-0067">ATP-binding</keyword>
<dbReference type="Proteomes" id="UP000240322">
    <property type="component" value="Unassembled WGS sequence"/>
</dbReference>
<dbReference type="PROSITE" id="PS50893">
    <property type="entry name" value="ABC_TRANSPORTER_2"/>
    <property type="match status" value="1"/>
</dbReference>
<feature type="domain" description="ABC transporter" evidence="9">
    <location>
        <begin position="11"/>
        <end position="257"/>
    </location>
</feature>
<dbReference type="InterPro" id="IPR027417">
    <property type="entry name" value="P-loop_NTPase"/>
</dbReference>
<keyword evidence="8" id="KW-0472">Membrane</keyword>
<dbReference type="Pfam" id="PF08352">
    <property type="entry name" value="oligo_HPY"/>
    <property type="match status" value="1"/>
</dbReference>
<evidence type="ECO:0000256" key="4">
    <source>
        <dbReference type="ARBA" id="ARBA00022519"/>
    </source>
</evidence>